<reference evidence="2" key="1">
    <citation type="submission" date="2017-05" db="EMBL/GenBank/DDBJ databases">
        <authorList>
            <person name="Barney B.M."/>
        </authorList>
    </citation>
    <scope>NUCLEOTIDE SEQUENCE [LARGE SCALE GENOMIC DNA]</scope>
    <source>
        <strain evidence="2">PSBB022</strain>
    </source>
</reference>
<organism evidence="1 2">
    <name type="scientific">Cellvibrio mixtus</name>
    <dbReference type="NCBI Taxonomy" id="39650"/>
    <lineage>
        <taxon>Bacteria</taxon>
        <taxon>Pseudomonadati</taxon>
        <taxon>Pseudomonadota</taxon>
        <taxon>Gammaproteobacteria</taxon>
        <taxon>Cellvibrionales</taxon>
        <taxon>Cellvibrionaceae</taxon>
        <taxon>Cellvibrio</taxon>
    </lineage>
</organism>
<proteinExistence type="predicted"/>
<comment type="caution">
    <text evidence="1">The sequence shown here is derived from an EMBL/GenBank/DDBJ whole genome shotgun (WGS) entry which is preliminary data.</text>
</comment>
<protein>
    <submittedName>
        <fullName evidence="1">Uncharacterized protein</fullName>
    </submittedName>
</protein>
<dbReference type="EMBL" id="NHNI01000001">
    <property type="protein sequence ID" value="OZY85707.1"/>
    <property type="molecule type" value="Genomic_DNA"/>
</dbReference>
<accession>A0A266Q745</accession>
<keyword evidence="2" id="KW-1185">Reference proteome</keyword>
<evidence type="ECO:0000313" key="1">
    <source>
        <dbReference type="EMBL" id="OZY85707.1"/>
    </source>
</evidence>
<dbReference type="RefSeq" id="WP_094983560.1">
    <property type="nucleotide sequence ID" value="NZ_NHNI01000001.1"/>
</dbReference>
<name>A0A266Q745_9GAMM</name>
<evidence type="ECO:0000313" key="2">
    <source>
        <dbReference type="Proteomes" id="UP000216101"/>
    </source>
</evidence>
<sequence length="176" mass="19089">MEITLNKNEMIGWLKKASAITILSISLAGSLAELRTNITSPIKMASALTQNVEFLGDGPYLIKYEPSSSDEEKELVYSTFAVAFTLQVKLASGSSSHGGYPQLIEALSGYEILSSITNQNGILTGNILILLPESPVELLELEKTLESASIFYAFPDGTGTLNEFNMKQGKGIYLRC</sequence>
<gene>
    <name evidence="1" type="ORF">CBP51_01240</name>
</gene>
<dbReference type="Proteomes" id="UP000216101">
    <property type="component" value="Unassembled WGS sequence"/>
</dbReference>
<dbReference type="AlphaFoldDB" id="A0A266Q745"/>